<dbReference type="Proteomes" id="UP000195570">
    <property type="component" value="Unassembled WGS sequence"/>
</dbReference>
<dbReference type="RefSeq" id="XP_067080078.1">
    <property type="nucleotide sequence ID" value="XM_067223977.1"/>
</dbReference>
<evidence type="ECO:0000256" key="1">
    <source>
        <dbReference type="SAM" id="MobiDB-lite"/>
    </source>
</evidence>
<organism evidence="2 3">
    <name type="scientific">Trypanosoma equiperdum</name>
    <dbReference type="NCBI Taxonomy" id="5694"/>
    <lineage>
        <taxon>Eukaryota</taxon>
        <taxon>Discoba</taxon>
        <taxon>Euglenozoa</taxon>
        <taxon>Kinetoplastea</taxon>
        <taxon>Metakinetoplastina</taxon>
        <taxon>Trypanosomatida</taxon>
        <taxon>Trypanosomatidae</taxon>
        <taxon>Trypanosoma</taxon>
    </lineage>
</organism>
<dbReference type="VEuPathDB" id="TriTrypDB:TEOVI_000059300"/>
<feature type="compositionally biased region" description="Basic and acidic residues" evidence="1">
    <location>
        <begin position="92"/>
        <end position="102"/>
    </location>
</feature>
<sequence length="102" mass="12064">MTFKFFYNVPRQVHSFRGGSRGPRRAEVFNRLTRQQFRRRLMSGTAASNAKSWDALDRKRMQRDSVVEHRRLNVARMPAAVIRQKLKRGPPHKGDDKYLLRP</sequence>
<dbReference type="AlphaFoldDB" id="A0A1G4IAS8"/>
<protein>
    <submittedName>
        <fullName evidence="2">Uncharacterized protein</fullName>
    </submittedName>
</protein>
<evidence type="ECO:0000313" key="3">
    <source>
        <dbReference type="Proteomes" id="UP000195570"/>
    </source>
</evidence>
<feature type="region of interest" description="Disordered" evidence="1">
    <location>
        <begin position="83"/>
        <end position="102"/>
    </location>
</feature>
<name>A0A1G4IAS8_TRYEQ</name>
<reference evidence="2" key="1">
    <citation type="submission" date="2016-09" db="EMBL/GenBank/DDBJ databases">
        <authorList>
            <person name="Hebert L."/>
            <person name="Moumen B."/>
        </authorList>
    </citation>
    <scope>NUCLEOTIDE SEQUENCE [LARGE SCALE GENOMIC DNA]</scope>
    <source>
        <strain evidence="2">OVI</strain>
    </source>
</reference>
<comment type="caution">
    <text evidence="2">The sequence shown here is derived from an EMBL/GenBank/DDBJ whole genome shotgun (WGS) entry which is preliminary data.</text>
</comment>
<gene>
    <name evidence="2" type="ORF">TEOVI_000059300</name>
</gene>
<keyword evidence="3" id="KW-1185">Reference proteome</keyword>
<proteinExistence type="predicted"/>
<feature type="region of interest" description="Disordered" evidence="1">
    <location>
        <begin position="41"/>
        <end position="60"/>
    </location>
</feature>
<evidence type="ECO:0000313" key="2">
    <source>
        <dbReference type="EMBL" id="SCU69036.1"/>
    </source>
</evidence>
<dbReference type="GeneID" id="92374533"/>
<accession>A0A1G4IAS8</accession>
<dbReference type="EMBL" id="CZPT02001143">
    <property type="protein sequence ID" value="SCU69036.1"/>
    <property type="molecule type" value="Genomic_DNA"/>
</dbReference>